<evidence type="ECO:0000313" key="8">
    <source>
        <dbReference type="Proteomes" id="UP001597106"/>
    </source>
</evidence>
<sequence length="171" mass="18039">MKLTFNPRLSASQPSFSARLLLKAAPLAVVASTLLLQANAQAADHCEVTVEATDAMSYNVKEIAVPKACASFAIRLKHTGTMAKNIMGHNLVISKQADEQGVLQDGMKAGIAKSFVKPQDSRVLAATQVIGGGESAETSLTPKQLDASASYVFFCSFPGHASMMKGTLKLI</sequence>
<dbReference type="EMBL" id="JBHTJW010000001">
    <property type="protein sequence ID" value="MFD0928415.1"/>
    <property type="molecule type" value="Genomic_DNA"/>
</dbReference>
<evidence type="ECO:0000256" key="1">
    <source>
        <dbReference type="ARBA" id="ARBA00022448"/>
    </source>
</evidence>
<dbReference type="Pfam" id="PF00127">
    <property type="entry name" value="Copper-bind"/>
    <property type="match status" value="1"/>
</dbReference>
<dbReference type="InterPro" id="IPR050845">
    <property type="entry name" value="Cu-binding_ET"/>
</dbReference>
<dbReference type="InterPro" id="IPR008972">
    <property type="entry name" value="Cupredoxin"/>
</dbReference>
<dbReference type="CDD" id="cd13922">
    <property type="entry name" value="Azurin"/>
    <property type="match status" value="1"/>
</dbReference>
<dbReference type="NCBIfam" id="TIGR02695">
    <property type="entry name" value="azurin"/>
    <property type="match status" value="1"/>
</dbReference>
<evidence type="ECO:0000256" key="3">
    <source>
        <dbReference type="ARBA" id="ARBA00022982"/>
    </source>
</evidence>
<feature type="chain" id="PRO_5045008210" description="Azurin" evidence="5">
    <location>
        <begin position="43"/>
        <end position="171"/>
    </location>
</feature>
<dbReference type="InterPro" id="IPR028871">
    <property type="entry name" value="BlueCu_1_BS"/>
</dbReference>
<feature type="signal peptide" evidence="5">
    <location>
        <begin position="1"/>
        <end position="42"/>
    </location>
</feature>
<keyword evidence="2 5" id="KW-0479">Metal-binding</keyword>
<evidence type="ECO:0000256" key="4">
    <source>
        <dbReference type="ARBA" id="ARBA00023008"/>
    </source>
</evidence>
<dbReference type="InterPro" id="IPR000923">
    <property type="entry name" value="BlueCu_1"/>
</dbReference>
<comment type="subcellular location">
    <subcellularLocation>
        <location evidence="5">Periplasm</location>
    </subcellularLocation>
</comment>
<dbReference type="PANTHER" id="PTHR38439:SF2">
    <property type="entry name" value="OUTER MEMBRANE PROTEIN H.8"/>
    <property type="match status" value="1"/>
</dbReference>
<gene>
    <name evidence="7" type="primary">azu</name>
    <name evidence="7" type="ORF">ACFQ1T_01355</name>
</gene>
<keyword evidence="8" id="KW-1185">Reference proteome</keyword>
<keyword evidence="1 5" id="KW-0813">Transport</keyword>
<feature type="domain" description="Blue (type 1) copper" evidence="6">
    <location>
        <begin position="45"/>
        <end position="170"/>
    </location>
</feature>
<keyword evidence="4 5" id="KW-0186">Copper</keyword>
<dbReference type="Proteomes" id="UP001597106">
    <property type="component" value="Unassembled WGS sequence"/>
</dbReference>
<keyword evidence="5" id="KW-0574">Periplasm</keyword>
<dbReference type="InterPro" id="IPR014068">
    <property type="entry name" value="Azurin"/>
</dbReference>
<organism evidence="7 8">
    <name type="scientific">Methylophilus glucosoxydans</name>
    <dbReference type="NCBI Taxonomy" id="752553"/>
    <lineage>
        <taxon>Bacteria</taxon>
        <taxon>Pseudomonadati</taxon>
        <taxon>Pseudomonadota</taxon>
        <taxon>Betaproteobacteria</taxon>
        <taxon>Nitrosomonadales</taxon>
        <taxon>Methylophilaceae</taxon>
        <taxon>Methylophilus</taxon>
    </lineage>
</organism>
<dbReference type="PANTHER" id="PTHR38439">
    <property type="entry name" value="AURACYANIN-B"/>
    <property type="match status" value="1"/>
</dbReference>
<evidence type="ECO:0000259" key="6">
    <source>
        <dbReference type="Pfam" id="PF00127"/>
    </source>
</evidence>
<dbReference type="SUPFAM" id="SSF49503">
    <property type="entry name" value="Cupredoxins"/>
    <property type="match status" value="1"/>
</dbReference>
<reference evidence="8" key="1">
    <citation type="journal article" date="2019" name="Int. J. Syst. Evol. Microbiol.">
        <title>The Global Catalogue of Microorganisms (GCM) 10K type strain sequencing project: providing services to taxonomists for standard genome sequencing and annotation.</title>
        <authorList>
            <consortium name="The Broad Institute Genomics Platform"/>
            <consortium name="The Broad Institute Genome Sequencing Center for Infectious Disease"/>
            <person name="Wu L."/>
            <person name="Ma J."/>
        </authorList>
    </citation>
    <scope>NUCLEOTIDE SEQUENCE [LARGE SCALE GENOMIC DNA]</scope>
    <source>
        <strain evidence="8">CCUG 59685</strain>
    </source>
</reference>
<comment type="caution">
    <text evidence="7">The sequence shown here is derived from an EMBL/GenBank/DDBJ whole genome shotgun (WGS) entry which is preliminary data.</text>
</comment>
<name>A0ABW3GHA0_9PROT</name>
<evidence type="ECO:0000313" key="7">
    <source>
        <dbReference type="EMBL" id="MFD0928415.1"/>
    </source>
</evidence>
<accession>A0ABW3GHA0</accession>
<evidence type="ECO:0000256" key="2">
    <source>
        <dbReference type="ARBA" id="ARBA00022723"/>
    </source>
</evidence>
<evidence type="ECO:0000256" key="5">
    <source>
        <dbReference type="RuleBase" id="RU363017"/>
    </source>
</evidence>
<dbReference type="Gene3D" id="2.60.40.420">
    <property type="entry name" value="Cupredoxins - blue copper proteins"/>
    <property type="match status" value="1"/>
</dbReference>
<protein>
    <recommendedName>
        <fullName evidence="5">Azurin</fullName>
    </recommendedName>
</protein>
<dbReference type="PROSITE" id="PS00196">
    <property type="entry name" value="COPPER_BLUE"/>
    <property type="match status" value="1"/>
</dbReference>
<dbReference type="RefSeq" id="WP_379073471.1">
    <property type="nucleotide sequence ID" value="NZ_JBHTJW010000001.1"/>
</dbReference>
<comment type="function">
    <text evidence="5">Transfers electrons from cytochrome c551 to cytochrome oxidase.</text>
</comment>
<keyword evidence="3 5" id="KW-0249">Electron transport</keyword>
<proteinExistence type="predicted"/>
<keyword evidence="5" id="KW-0732">Signal</keyword>